<protein>
    <recommendedName>
        <fullName evidence="5">tRNA-queuosine alpha-mannosyltransferase</fullName>
        <ecNumber evidence="4">2.4.1.110</ecNumber>
    </recommendedName>
</protein>
<feature type="domain" description="tRNA-queuosine alpha-mannosyltransferase N-terminal" evidence="8">
    <location>
        <begin position="25"/>
        <end position="192"/>
    </location>
</feature>
<keyword evidence="9" id="KW-1185">Reference proteome</keyword>
<evidence type="ECO:0000313" key="10">
    <source>
        <dbReference type="RefSeq" id="XP_035824605.1"/>
    </source>
</evidence>
<feature type="domain" description="Glycosyl transferase family 1" evidence="7">
    <location>
        <begin position="315"/>
        <end position="423"/>
    </location>
</feature>
<evidence type="ECO:0000256" key="1">
    <source>
        <dbReference type="ARBA" id="ARBA00009481"/>
    </source>
</evidence>
<keyword evidence="2" id="KW-0328">Glycosyltransferase</keyword>
<dbReference type="PANTHER" id="PTHR13615">
    <property type="entry name" value="GLYCOSYLTRANSFERASE-LIKE 1"/>
    <property type="match status" value="1"/>
</dbReference>
<dbReference type="GeneID" id="101854485"/>
<evidence type="ECO:0000259" key="7">
    <source>
        <dbReference type="Pfam" id="PF00534"/>
    </source>
</evidence>
<name>A0ABM1VQB3_APLCA</name>
<sequence>MLFSLRAALAGCRRIFSSSGLMKDILIIEPFFGGSHGQLVKLLLSDHEIAHRAEILTLPAKKWHWRARTSALYFSQTIPSGKNYRYLFSSSVLNLAELIALRPDLAALKKIIYFHENQLIYPVRKRQDRDFQYGYNQILSSMVADSVIFNSEFNMESFLSSISSHLKLIPDHRPKGIDVMVRPKCRVLYFPISLPVCAKELQTISVKKERTDCDLPIDLNCVADVKEVNCEMNCTYSGQLCSGSSNCGEERKNIDFTSEKLSVAEIGGSLESSFEDSVDKNTLTLEKQENDEHKEHGLTRSKKPCHHSLVHIVWPHRWEHDKDPEAFFNALFSLTEEGLDFRVSVVGEAFSEVPDIFLRAKSHLQDKILNWGYQTREDYLCIIDEADVVVSTAQHEFFGVSMLEAVSRGCFPLCPKRLVYPEIYPDECLYSTQAQLVKRLKRFCSFPKSVRTDKFKGLAARFSWTCLQADYKNLFPVFENSPPS</sequence>
<reference evidence="10" key="1">
    <citation type="submission" date="2025-08" db="UniProtKB">
        <authorList>
            <consortium name="RefSeq"/>
        </authorList>
    </citation>
    <scope>IDENTIFICATION</scope>
</reference>
<gene>
    <name evidence="10" type="primary">LOC101854485</name>
</gene>
<proteinExistence type="inferred from homology"/>
<evidence type="ECO:0000259" key="8">
    <source>
        <dbReference type="Pfam" id="PF12038"/>
    </source>
</evidence>
<dbReference type="CDD" id="cd01635">
    <property type="entry name" value="Glycosyltransferase_GTB-type"/>
    <property type="match status" value="1"/>
</dbReference>
<dbReference type="InterPro" id="IPR001296">
    <property type="entry name" value="Glyco_trans_1"/>
</dbReference>
<organism evidence="9 10">
    <name type="scientific">Aplysia californica</name>
    <name type="common">California sea hare</name>
    <dbReference type="NCBI Taxonomy" id="6500"/>
    <lineage>
        <taxon>Eukaryota</taxon>
        <taxon>Metazoa</taxon>
        <taxon>Spiralia</taxon>
        <taxon>Lophotrochozoa</taxon>
        <taxon>Mollusca</taxon>
        <taxon>Gastropoda</taxon>
        <taxon>Heterobranchia</taxon>
        <taxon>Euthyneura</taxon>
        <taxon>Tectipleura</taxon>
        <taxon>Aplysiida</taxon>
        <taxon>Aplysioidea</taxon>
        <taxon>Aplysiidae</taxon>
        <taxon>Aplysia</taxon>
    </lineage>
</organism>
<dbReference type="Gene3D" id="3.40.50.2000">
    <property type="entry name" value="Glycogen Phosphorylase B"/>
    <property type="match status" value="1"/>
</dbReference>
<evidence type="ECO:0000313" key="9">
    <source>
        <dbReference type="Proteomes" id="UP000694888"/>
    </source>
</evidence>
<evidence type="ECO:0000256" key="5">
    <source>
        <dbReference type="ARBA" id="ARBA00044539"/>
    </source>
</evidence>
<dbReference type="SUPFAM" id="SSF53756">
    <property type="entry name" value="UDP-Glycosyltransferase/glycogen phosphorylase"/>
    <property type="match status" value="1"/>
</dbReference>
<dbReference type="InterPro" id="IPR051862">
    <property type="entry name" value="GT-like_domain_containing_1"/>
</dbReference>
<evidence type="ECO:0000256" key="3">
    <source>
        <dbReference type="ARBA" id="ARBA00022679"/>
    </source>
</evidence>
<dbReference type="Pfam" id="PF12038">
    <property type="entry name" value="QTMAN_N"/>
    <property type="match status" value="1"/>
</dbReference>
<dbReference type="EC" id="2.4.1.110" evidence="4"/>
<comment type="similarity">
    <text evidence="1">Belongs to the glycosyltransferase group 1 family. Glycosyltransferase 4 subfamily.</text>
</comment>
<dbReference type="Pfam" id="PF00534">
    <property type="entry name" value="Glycos_transf_1"/>
    <property type="match status" value="1"/>
</dbReference>
<dbReference type="Proteomes" id="UP000694888">
    <property type="component" value="Unplaced"/>
</dbReference>
<dbReference type="PANTHER" id="PTHR13615:SF3">
    <property type="entry name" value="GLYCOSYLTRANSFERASE-LIKE DOMAIN-CONTAINING PROTEIN 1"/>
    <property type="match status" value="1"/>
</dbReference>
<dbReference type="InterPro" id="IPR022701">
    <property type="entry name" value="QTMAN_N"/>
</dbReference>
<comment type="catalytic activity">
    <reaction evidence="6">
        <text>queuosine(34) in tRNA(Asp) + GDP-alpha-D-mannose = O-4''-alpha-D-mannosylqueuosine(34) in tRNA(Asp) + GDP + H(+)</text>
        <dbReference type="Rhea" id="RHEA:12885"/>
        <dbReference type="Rhea" id="RHEA-COMP:18572"/>
        <dbReference type="Rhea" id="RHEA-COMP:18581"/>
        <dbReference type="ChEBI" id="CHEBI:15378"/>
        <dbReference type="ChEBI" id="CHEBI:57527"/>
        <dbReference type="ChEBI" id="CHEBI:58189"/>
        <dbReference type="ChEBI" id="CHEBI:194431"/>
        <dbReference type="ChEBI" id="CHEBI:194442"/>
        <dbReference type="EC" id="2.4.1.110"/>
    </reaction>
    <physiologicalReaction direction="left-to-right" evidence="6">
        <dbReference type="Rhea" id="RHEA:12886"/>
    </physiologicalReaction>
</comment>
<evidence type="ECO:0000256" key="2">
    <source>
        <dbReference type="ARBA" id="ARBA00022676"/>
    </source>
</evidence>
<evidence type="ECO:0000256" key="4">
    <source>
        <dbReference type="ARBA" id="ARBA00044517"/>
    </source>
</evidence>
<dbReference type="RefSeq" id="XP_035824605.1">
    <property type="nucleotide sequence ID" value="XM_035968712.1"/>
</dbReference>
<evidence type="ECO:0000256" key="6">
    <source>
        <dbReference type="ARBA" id="ARBA00048439"/>
    </source>
</evidence>
<accession>A0ABM1VQB3</accession>
<keyword evidence="3" id="KW-0808">Transferase</keyword>